<feature type="compositionally biased region" description="Basic and acidic residues" evidence="1">
    <location>
        <begin position="54"/>
        <end position="72"/>
    </location>
</feature>
<gene>
    <name evidence="3" type="ORF">GSLYS_00005391001</name>
</gene>
<protein>
    <submittedName>
        <fullName evidence="3">Uncharacterized protein</fullName>
    </submittedName>
</protein>
<feature type="chain" id="PRO_5043539331" evidence="2">
    <location>
        <begin position="20"/>
        <end position="621"/>
    </location>
</feature>
<proteinExistence type="predicted"/>
<name>A0AAV2HGP5_LYMST</name>
<dbReference type="AlphaFoldDB" id="A0AAV2HGP5"/>
<evidence type="ECO:0000313" key="3">
    <source>
        <dbReference type="EMBL" id="CAL1531296.1"/>
    </source>
</evidence>
<dbReference type="EMBL" id="CAXITT010000084">
    <property type="protein sequence ID" value="CAL1531296.1"/>
    <property type="molecule type" value="Genomic_DNA"/>
</dbReference>
<evidence type="ECO:0000256" key="2">
    <source>
        <dbReference type="SAM" id="SignalP"/>
    </source>
</evidence>
<accession>A0AAV2HGP5</accession>
<feature type="region of interest" description="Disordered" evidence="1">
    <location>
        <begin position="33"/>
        <end position="83"/>
    </location>
</feature>
<feature type="region of interest" description="Disordered" evidence="1">
    <location>
        <begin position="122"/>
        <end position="145"/>
    </location>
</feature>
<evidence type="ECO:0000313" key="4">
    <source>
        <dbReference type="Proteomes" id="UP001497497"/>
    </source>
</evidence>
<sequence length="621" mass="70985">MWYWVYLVAVLALVSESMAGYYSSRERFDNYFRDRGGNKGRGGYNGRYGSNRRGGYDRDGYDTKNNDNDHGDNNQGGKSGGSAQANVADLLTKMDKLQNTVRGLLKQTAALHDVVEERIRGEGQSGLKQVRHDTEGTKNYHGSSHIDTGIGGVHDHSDYIRLLGMGEVQYVMNGVDFRTRHNDYRLVRPSTTSRDFKEVEDIQFPAVPPEVSSKATPEEQIEEMKIWFEAFKTQNTSLRNYTEYFKPVISYMEGMWTTDDDSIISESFRSDRHHLDAISWDNLLGKARYMSYTGAKDNFENVGFLPRRLMYVDNCTGEPVYGQWNYRIVCYPIDFDIPLKYLKQREDFLWRYPRNLSKEEVLLTRAARFTLNDKDSDQIFTETTLLDKLFQNIPGLDNIPDPNLMEAWNAPLGNPLDANQTLKQGFYHHSYLMAEPGAMGATLSYRGWSDQYLYVALNTQPRIVKVSMKDCKNGACQEYSARVSWSVPLEMIYLTPLLSWNPYDIELNDNDTRTTSGGRDGETDGTAYLGIDPRNYYMTPYSFFSGPPLEPDDADTPRQKVKVVNRKGEIKEVTASGTRFFLPPIGNLGYIRLRYPFGVIHGEGSAVWKELNALKDYTDPK</sequence>
<evidence type="ECO:0000256" key="1">
    <source>
        <dbReference type="SAM" id="MobiDB-lite"/>
    </source>
</evidence>
<keyword evidence="2" id="KW-0732">Signal</keyword>
<comment type="caution">
    <text evidence="3">The sequence shown here is derived from an EMBL/GenBank/DDBJ whole genome shotgun (WGS) entry which is preliminary data.</text>
</comment>
<feature type="signal peptide" evidence="2">
    <location>
        <begin position="1"/>
        <end position="19"/>
    </location>
</feature>
<keyword evidence="4" id="KW-1185">Reference proteome</keyword>
<organism evidence="3 4">
    <name type="scientific">Lymnaea stagnalis</name>
    <name type="common">Great pond snail</name>
    <name type="synonym">Helix stagnalis</name>
    <dbReference type="NCBI Taxonomy" id="6523"/>
    <lineage>
        <taxon>Eukaryota</taxon>
        <taxon>Metazoa</taxon>
        <taxon>Spiralia</taxon>
        <taxon>Lophotrochozoa</taxon>
        <taxon>Mollusca</taxon>
        <taxon>Gastropoda</taxon>
        <taxon>Heterobranchia</taxon>
        <taxon>Euthyneura</taxon>
        <taxon>Panpulmonata</taxon>
        <taxon>Hygrophila</taxon>
        <taxon>Lymnaeoidea</taxon>
        <taxon>Lymnaeidae</taxon>
        <taxon>Lymnaea</taxon>
    </lineage>
</organism>
<dbReference type="Proteomes" id="UP001497497">
    <property type="component" value="Unassembled WGS sequence"/>
</dbReference>
<reference evidence="3 4" key="1">
    <citation type="submission" date="2024-04" db="EMBL/GenBank/DDBJ databases">
        <authorList>
            <consortium name="Genoscope - CEA"/>
            <person name="William W."/>
        </authorList>
    </citation>
    <scope>NUCLEOTIDE SEQUENCE [LARGE SCALE GENOMIC DNA]</scope>
</reference>